<dbReference type="InterPro" id="IPR016156">
    <property type="entry name" value="FAD/NAD-linked_Rdtase_dimer_sf"/>
</dbReference>
<feature type="compositionally biased region" description="Low complexity" evidence="14">
    <location>
        <begin position="471"/>
        <end position="485"/>
    </location>
</feature>
<feature type="binding site" evidence="13">
    <location>
        <begin position="181"/>
        <end position="188"/>
    </location>
    <ligand>
        <name>NAD(+)</name>
        <dbReference type="ChEBI" id="CHEBI:57540"/>
    </ligand>
</feature>
<dbReference type="GO" id="GO:0003957">
    <property type="term" value="F:NAD(P)+ transhydrogenase (Si-specific) activity"/>
    <property type="evidence" value="ECO:0007669"/>
    <property type="project" value="UniProtKB-EC"/>
</dbReference>
<keyword evidence="6" id="KW-0963">Cytoplasm</keyword>
<evidence type="ECO:0000256" key="6">
    <source>
        <dbReference type="ARBA" id="ARBA00022490"/>
    </source>
</evidence>
<dbReference type="HOGENOM" id="CLU_016755_0_0_5"/>
<dbReference type="KEGG" id="ngl:RG1141_CH14500"/>
<protein>
    <recommendedName>
        <fullName evidence="5">Soluble pyridine nucleotide transhydrogenase</fullName>
        <ecNumber evidence="4">1.6.1.1</ecNumber>
    </recommendedName>
    <alternativeName>
        <fullName evidence="12">NAD(P)(+) transhydrogenase [B-specific]</fullName>
    </alternativeName>
</protein>
<sequence>MNQYDLIVVGSGPAGRRAAIQAAKLDKKVLVVEQGKRVGGVSVHTGTIPSKTLRETALNLSGWRERGFYGKAYRVKQEISAEDLRRRLLITLDHEVEVLEHQFARNRVQSIRGKATFVTPDTMAIAKDDGDVMHVMGKSILLAVGTKPFRPDYMPFDGKTVLDSDELLEIEQLPRSMVVIGAGVIGIEYATIFSALDTAVTVIDPKSTMLDFIDKEIVEDFTYQLRDRNMKLLLGQKADKVERLPDGKVMVHVDSGRQIITDMVLFAAGRMGATDTLNLAAAGLEADSRGRLKVNPETFETSVPNIYAAGDVVGFPSLASTSMEQGRVAARVAVGAIAKEPQKYFPYGIYAVPEISTCGLTEEEMKERGIPYECGIARFRETSRGHIMGLDTGLLKLIFSLKTRRLLGVHIVGEGATELVHIGQAVLNLKGTVEYFVENTFNYPTLAEAYKIAGLDAWNRMGEGPKEAPVATSQSTDTTATTTEPASEKKKSASK</sequence>
<evidence type="ECO:0000256" key="14">
    <source>
        <dbReference type="SAM" id="MobiDB-lite"/>
    </source>
</evidence>
<dbReference type="InterPro" id="IPR036188">
    <property type="entry name" value="FAD/NAD-bd_sf"/>
</dbReference>
<dbReference type="PANTHER" id="PTHR22912">
    <property type="entry name" value="DISULFIDE OXIDOREDUCTASE"/>
    <property type="match status" value="1"/>
</dbReference>
<dbReference type="PIRSF" id="PIRSF000350">
    <property type="entry name" value="Mercury_reductase_MerA"/>
    <property type="match status" value="1"/>
</dbReference>
<dbReference type="GO" id="GO:0004148">
    <property type="term" value="F:dihydrolipoyl dehydrogenase (NADH) activity"/>
    <property type="evidence" value="ECO:0007669"/>
    <property type="project" value="TreeGrafter"/>
</dbReference>
<evidence type="ECO:0000256" key="10">
    <source>
        <dbReference type="ARBA" id="ARBA00023002"/>
    </source>
</evidence>
<keyword evidence="8 13" id="KW-0274">FAD</keyword>
<evidence type="ECO:0000313" key="17">
    <source>
        <dbReference type="EMBL" id="CDN53797.1"/>
    </source>
</evidence>
<comment type="cofactor">
    <cofactor evidence="13">
        <name>FAD</name>
        <dbReference type="ChEBI" id="CHEBI:57692"/>
    </cofactor>
    <text evidence="13">Binds 1 FAD per subunit.</text>
</comment>
<dbReference type="SUPFAM" id="SSF51905">
    <property type="entry name" value="FAD/NAD(P)-binding domain"/>
    <property type="match status" value="1"/>
</dbReference>
<comment type="function">
    <text evidence="1">Conversion of NADPH, generated by peripheral catabolic pathways, to NADH, which can enter the respiratory chain for energy generation.</text>
</comment>
<dbReference type="AlphaFoldDB" id="A0A068T5K9"/>
<dbReference type="InterPro" id="IPR050151">
    <property type="entry name" value="Class-I_Pyr_Nuc-Dis_Oxidored"/>
</dbReference>
<proteinExistence type="inferred from homology"/>
<organism evidence="17 18">
    <name type="scientific">Neorhizobium galegae bv. officinalis bv. officinalis str. HAMBI 1141</name>
    <dbReference type="NCBI Taxonomy" id="1028801"/>
    <lineage>
        <taxon>Bacteria</taxon>
        <taxon>Pseudomonadati</taxon>
        <taxon>Pseudomonadota</taxon>
        <taxon>Alphaproteobacteria</taxon>
        <taxon>Hyphomicrobiales</taxon>
        <taxon>Rhizobiaceae</taxon>
        <taxon>Rhizobium/Agrobacterium group</taxon>
        <taxon>Neorhizobium</taxon>
    </lineage>
</organism>
<dbReference type="NCBIfam" id="NF003585">
    <property type="entry name" value="PRK05249.1"/>
    <property type="match status" value="1"/>
</dbReference>
<feature type="binding site" evidence="13">
    <location>
        <position position="311"/>
    </location>
    <ligand>
        <name>FAD</name>
        <dbReference type="ChEBI" id="CHEBI:57692"/>
    </ligand>
</feature>
<dbReference type="GO" id="GO:0005829">
    <property type="term" value="C:cytosol"/>
    <property type="evidence" value="ECO:0007669"/>
    <property type="project" value="TreeGrafter"/>
</dbReference>
<evidence type="ECO:0000259" key="16">
    <source>
        <dbReference type="Pfam" id="PF07992"/>
    </source>
</evidence>
<accession>A0A068T5K9</accession>
<gene>
    <name evidence="17" type="ORF">RG1141_CH14500</name>
</gene>
<feature type="compositionally biased region" description="Basic and acidic residues" evidence="14">
    <location>
        <begin position="486"/>
        <end position="495"/>
    </location>
</feature>
<keyword evidence="9" id="KW-0521">NADP</keyword>
<dbReference type="GO" id="GO:0006103">
    <property type="term" value="P:2-oxoglutarate metabolic process"/>
    <property type="evidence" value="ECO:0007669"/>
    <property type="project" value="TreeGrafter"/>
</dbReference>
<dbReference type="PANTHER" id="PTHR22912:SF93">
    <property type="entry name" value="SOLUBLE PYRIDINE NUCLEOTIDE TRANSHYDROGENASE"/>
    <property type="match status" value="1"/>
</dbReference>
<keyword evidence="13" id="KW-0547">Nucleotide-binding</keyword>
<dbReference type="PRINTS" id="PR00411">
    <property type="entry name" value="PNDRDTASEI"/>
</dbReference>
<dbReference type="EMBL" id="HG938355">
    <property type="protein sequence ID" value="CDN53797.1"/>
    <property type="molecule type" value="Genomic_DNA"/>
</dbReference>
<evidence type="ECO:0000313" key="18">
    <source>
        <dbReference type="Proteomes" id="UP000028186"/>
    </source>
</evidence>
<dbReference type="InterPro" id="IPR004099">
    <property type="entry name" value="Pyr_nucl-diS_OxRdtase_dimer"/>
</dbReference>
<feature type="domain" description="FAD/NAD(P)-binding" evidence="16">
    <location>
        <begin position="4"/>
        <end position="326"/>
    </location>
</feature>
<comment type="subcellular location">
    <subcellularLocation>
        <location evidence="2">Cytoplasm</location>
    </subcellularLocation>
</comment>
<keyword evidence="11 13" id="KW-0520">NAD</keyword>
<evidence type="ECO:0000256" key="7">
    <source>
        <dbReference type="ARBA" id="ARBA00022630"/>
    </source>
</evidence>
<evidence type="ECO:0000256" key="4">
    <source>
        <dbReference type="ARBA" id="ARBA00012772"/>
    </source>
</evidence>
<keyword evidence="7" id="KW-0285">Flavoprotein</keyword>
<reference evidence="18" key="1">
    <citation type="journal article" date="2014" name="BMC Genomics">
        <title>Genome sequencing of two Neorhizobium galegae strains reveals a noeT gene responsible for the unusual acetylation of the nodulation factors.</title>
        <authorList>
            <person name="Osterman J."/>
            <person name="Marsh J."/>
            <person name="Laine P.K."/>
            <person name="Zeng Z."/>
            <person name="Alatalo E."/>
            <person name="Sullivan J.T."/>
            <person name="Young J.P."/>
            <person name="Thomas-Oates J."/>
            <person name="Paulin L."/>
            <person name="Lindstrom K."/>
        </authorList>
    </citation>
    <scope>NUCLEOTIDE SEQUENCE [LARGE SCALE GENOMIC DNA]</scope>
    <source>
        <strain evidence="18">HAMBI 1141</strain>
    </source>
</reference>
<evidence type="ECO:0000256" key="9">
    <source>
        <dbReference type="ARBA" id="ARBA00022857"/>
    </source>
</evidence>
<evidence type="ECO:0000256" key="12">
    <source>
        <dbReference type="ARBA" id="ARBA00031183"/>
    </source>
</evidence>
<feature type="binding site" evidence="13">
    <location>
        <position position="269"/>
    </location>
    <ligand>
        <name>NAD(+)</name>
        <dbReference type="ChEBI" id="CHEBI:57540"/>
    </ligand>
</feature>
<dbReference type="Gene3D" id="3.50.50.60">
    <property type="entry name" value="FAD/NAD(P)-binding domain"/>
    <property type="match status" value="2"/>
</dbReference>
<dbReference type="Gene3D" id="3.30.390.30">
    <property type="match status" value="1"/>
</dbReference>
<evidence type="ECO:0000256" key="13">
    <source>
        <dbReference type="PIRSR" id="PIRSR000350-3"/>
    </source>
</evidence>
<evidence type="ECO:0000256" key="3">
    <source>
        <dbReference type="ARBA" id="ARBA00007532"/>
    </source>
</evidence>
<dbReference type="PRINTS" id="PR00368">
    <property type="entry name" value="FADPNR"/>
</dbReference>
<dbReference type="EC" id="1.6.1.1" evidence="4"/>
<comment type="similarity">
    <text evidence="3">Belongs to the class-I pyridine nucleotide-disulfide oxidoreductase family.</text>
</comment>
<dbReference type="eggNOG" id="COG1249">
    <property type="taxonomic scope" value="Bacteria"/>
</dbReference>
<evidence type="ECO:0000256" key="8">
    <source>
        <dbReference type="ARBA" id="ARBA00022827"/>
    </source>
</evidence>
<evidence type="ECO:0000256" key="1">
    <source>
        <dbReference type="ARBA" id="ARBA00002842"/>
    </source>
</evidence>
<dbReference type="SUPFAM" id="SSF55424">
    <property type="entry name" value="FAD/NAD-linked reductases, dimerisation (C-terminal) domain"/>
    <property type="match status" value="1"/>
</dbReference>
<dbReference type="GO" id="GO:0050660">
    <property type="term" value="F:flavin adenine dinucleotide binding"/>
    <property type="evidence" value="ECO:0007669"/>
    <property type="project" value="TreeGrafter"/>
</dbReference>
<evidence type="ECO:0000256" key="5">
    <source>
        <dbReference type="ARBA" id="ARBA00016603"/>
    </source>
</evidence>
<evidence type="ECO:0000259" key="15">
    <source>
        <dbReference type="Pfam" id="PF02852"/>
    </source>
</evidence>
<name>A0A068T5K9_NEOGA</name>
<dbReference type="FunFam" id="3.30.390.30:FF:000001">
    <property type="entry name" value="Dihydrolipoyl dehydrogenase"/>
    <property type="match status" value="1"/>
</dbReference>
<keyword evidence="10" id="KW-0560">Oxidoreductase</keyword>
<dbReference type="Pfam" id="PF02852">
    <property type="entry name" value="Pyr_redox_dim"/>
    <property type="match status" value="1"/>
</dbReference>
<dbReference type="InterPro" id="IPR023753">
    <property type="entry name" value="FAD/NAD-binding_dom"/>
</dbReference>
<dbReference type="PATRIC" id="fig|1028801.3.peg.1475"/>
<dbReference type="RefSeq" id="WP_038542454.1">
    <property type="nucleotide sequence ID" value="NZ_HG938355.1"/>
</dbReference>
<evidence type="ECO:0000256" key="11">
    <source>
        <dbReference type="ARBA" id="ARBA00023027"/>
    </source>
</evidence>
<dbReference type="InterPro" id="IPR001100">
    <property type="entry name" value="Pyr_nuc-diS_OxRdtase"/>
</dbReference>
<dbReference type="Proteomes" id="UP000028186">
    <property type="component" value="Chromosome I"/>
</dbReference>
<feature type="region of interest" description="Disordered" evidence="14">
    <location>
        <begin position="463"/>
        <end position="495"/>
    </location>
</feature>
<feature type="binding site" evidence="13">
    <location>
        <position position="51"/>
    </location>
    <ligand>
        <name>FAD</name>
        <dbReference type="ChEBI" id="CHEBI:57692"/>
    </ligand>
</feature>
<dbReference type="Pfam" id="PF07992">
    <property type="entry name" value="Pyr_redox_2"/>
    <property type="match status" value="1"/>
</dbReference>
<feature type="domain" description="Pyridine nucleotide-disulphide oxidoreductase dimerisation" evidence="15">
    <location>
        <begin position="346"/>
        <end position="451"/>
    </location>
</feature>
<evidence type="ECO:0000256" key="2">
    <source>
        <dbReference type="ARBA" id="ARBA00004496"/>
    </source>
</evidence>